<reference evidence="2" key="1">
    <citation type="thesis" date="2021" institute="BYU ScholarsArchive" country="Provo, UT, USA">
        <title>Applications of and Algorithms for Genome Assembly and Genomic Analyses with an Emphasis on Marine Teleosts.</title>
        <authorList>
            <person name="Pickett B.D."/>
        </authorList>
    </citation>
    <scope>NUCLEOTIDE SEQUENCE</scope>
    <source>
        <strain evidence="2">HI-2016</strain>
    </source>
</reference>
<protein>
    <submittedName>
        <fullName evidence="2">Uncharacterized protein</fullName>
    </submittedName>
</protein>
<evidence type="ECO:0000313" key="2">
    <source>
        <dbReference type="EMBL" id="KAG9337024.1"/>
    </source>
</evidence>
<proteinExistence type="predicted"/>
<organism evidence="2 3">
    <name type="scientific">Albula glossodonta</name>
    <name type="common">roundjaw bonefish</name>
    <dbReference type="NCBI Taxonomy" id="121402"/>
    <lineage>
        <taxon>Eukaryota</taxon>
        <taxon>Metazoa</taxon>
        <taxon>Chordata</taxon>
        <taxon>Craniata</taxon>
        <taxon>Vertebrata</taxon>
        <taxon>Euteleostomi</taxon>
        <taxon>Actinopterygii</taxon>
        <taxon>Neopterygii</taxon>
        <taxon>Teleostei</taxon>
        <taxon>Albuliformes</taxon>
        <taxon>Albulidae</taxon>
        <taxon>Albula</taxon>
    </lineage>
</organism>
<feature type="transmembrane region" description="Helical" evidence="1">
    <location>
        <begin position="20"/>
        <end position="47"/>
    </location>
</feature>
<accession>A0A8T2NAQ8</accession>
<dbReference type="AlphaFoldDB" id="A0A8T2NAQ8"/>
<keyword evidence="3" id="KW-1185">Reference proteome</keyword>
<name>A0A8T2NAQ8_9TELE</name>
<evidence type="ECO:0000256" key="1">
    <source>
        <dbReference type="SAM" id="Phobius"/>
    </source>
</evidence>
<comment type="caution">
    <text evidence="2">The sequence shown here is derived from an EMBL/GenBank/DDBJ whole genome shotgun (WGS) entry which is preliminary data.</text>
</comment>
<dbReference type="Proteomes" id="UP000824540">
    <property type="component" value="Unassembled WGS sequence"/>
</dbReference>
<keyword evidence="1" id="KW-0472">Membrane</keyword>
<keyword evidence="1" id="KW-1133">Transmembrane helix</keyword>
<evidence type="ECO:0000313" key="3">
    <source>
        <dbReference type="Proteomes" id="UP000824540"/>
    </source>
</evidence>
<gene>
    <name evidence="2" type="ORF">JZ751_029883</name>
</gene>
<keyword evidence="1" id="KW-0812">Transmembrane</keyword>
<sequence>MLCWRGRLLVWRMLLMVRPSWGLMVYLDNSVTKMAFIITMAMLPSAYPRREANKRLRSLPLAK</sequence>
<dbReference type="EMBL" id="JAFBMS010000097">
    <property type="protein sequence ID" value="KAG9337024.1"/>
    <property type="molecule type" value="Genomic_DNA"/>
</dbReference>